<dbReference type="PROSITE" id="PS50878">
    <property type="entry name" value="RT_POL"/>
    <property type="match status" value="1"/>
</dbReference>
<dbReference type="STRING" id="307972.A0A2G8K3Z7"/>
<dbReference type="PANTHER" id="PTHR33332">
    <property type="entry name" value="REVERSE TRANSCRIPTASE DOMAIN-CONTAINING PROTEIN"/>
    <property type="match status" value="1"/>
</dbReference>
<name>A0A2G8K3Z7_STIJA</name>
<evidence type="ECO:0000313" key="2">
    <source>
        <dbReference type="EMBL" id="PIK42685.1"/>
    </source>
</evidence>
<organism evidence="2 3">
    <name type="scientific">Stichopus japonicus</name>
    <name type="common">Sea cucumber</name>
    <dbReference type="NCBI Taxonomy" id="307972"/>
    <lineage>
        <taxon>Eukaryota</taxon>
        <taxon>Metazoa</taxon>
        <taxon>Echinodermata</taxon>
        <taxon>Eleutherozoa</taxon>
        <taxon>Echinozoa</taxon>
        <taxon>Holothuroidea</taxon>
        <taxon>Aspidochirotacea</taxon>
        <taxon>Aspidochirotida</taxon>
        <taxon>Stichopodidae</taxon>
        <taxon>Apostichopus</taxon>
    </lineage>
</organism>
<feature type="domain" description="Reverse transcriptase" evidence="1">
    <location>
        <begin position="1"/>
        <end position="149"/>
    </location>
</feature>
<dbReference type="AlphaFoldDB" id="A0A2G8K3Z7"/>
<reference evidence="2 3" key="1">
    <citation type="journal article" date="2017" name="PLoS Biol.">
        <title>The sea cucumber genome provides insights into morphological evolution and visceral regeneration.</title>
        <authorList>
            <person name="Zhang X."/>
            <person name="Sun L."/>
            <person name="Yuan J."/>
            <person name="Sun Y."/>
            <person name="Gao Y."/>
            <person name="Zhang L."/>
            <person name="Li S."/>
            <person name="Dai H."/>
            <person name="Hamel J.F."/>
            <person name="Liu C."/>
            <person name="Yu Y."/>
            <person name="Liu S."/>
            <person name="Lin W."/>
            <person name="Guo K."/>
            <person name="Jin S."/>
            <person name="Xu P."/>
            <person name="Storey K.B."/>
            <person name="Huan P."/>
            <person name="Zhang T."/>
            <person name="Zhou Y."/>
            <person name="Zhang J."/>
            <person name="Lin C."/>
            <person name="Li X."/>
            <person name="Xing L."/>
            <person name="Huo D."/>
            <person name="Sun M."/>
            <person name="Wang L."/>
            <person name="Mercier A."/>
            <person name="Li F."/>
            <person name="Yang H."/>
            <person name="Xiang J."/>
        </authorList>
    </citation>
    <scope>NUCLEOTIDE SEQUENCE [LARGE SCALE GENOMIC DNA]</scope>
    <source>
        <strain evidence="2">Shaxun</strain>
        <tissue evidence="2">Muscle</tissue>
    </source>
</reference>
<dbReference type="EMBL" id="MRZV01000912">
    <property type="protein sequence ID" value="PIK42685.1"/>
    <property type="molecule type" value="Genomic_DNA"/>
</dbReference>
<accession>A0A2G8K3Z7</accession>
<dbReference type="OrthoDB" id="411173at2759"/>
<gene>
    <name evidence="2" type="ORF">BSL78_20454</name>
</gene>
<comment type="caution">
    <text evidence="2">The sequence shown here is derived from an EMBL/GenBank/DDBJ whole genome shotgun (WGS) entry which is preliminary data.</text>
</comment>
<evidence type="ECO:0000313" key="3">
    <source>
        <dbReference type="Proteomes" id="UP000230750"/>
    </source>
</evidence>
<keyword evidence="3" id="KW-1185">Reference proteome</keyword>
<proteinExistence type="predicted"/>
<dbReference type="InterPro" id="IPR000477">
    <property type="entry name" value="RT_dom"/>
</dbReference>
<dbReference type="Pfam" id="PF00078">
    <property type="entry name" value="RVT_1"/>
    <property type="match status" value="1"/>
</dbReference>
<protein>
    <recommendedName>
        <fullName evidence="1">Reverse transcriptase domain-containing protein</fullName>
    </recommendedName>
</protein>
<dbReference type="Proteomes" id="UP000230750">
    <property type="component" value="Unassembled WGS sequence"/>
</dbReference>
<evidence type="ECO:0000259" key="1">
    <source>
        <dbReference type="PROSITE" id="PS50878"/>
    </source>
</evidence>
<sequence>MDVPGGFIHCILNYLTNRTQLVKLSHSCLSDVILTNTGAPQGTVLAPFLFTLYTYDARSSEQGCSLIKFADDTAMIGLVNGNGDEAYLRQVQSFVNYCDLNFLQLNVAKTKEMIIDFRRNTNPPPHVVVKGSAHVVDRDTSYKHLGVVLNDHLAWGDHIDILVKKLNSRLYCLRKMSNFDVRHDIELAGLGVIA</sequence>